<accession>A0A699YLC6</accession>
<comment type="caution">
    <text evidence="2">The sequence shown here is derived from an EMBL/GenBank/DDBJ whole genome shotgun (WGS) entry which is preliminary data.</text>
</comment>
<name>A0A699YLC6_HAELA</name>
<dbReference type="AlphaFoldDB" id="A0A699YLC6"/>
<evidence type="ECO:0000313" key="2">
    <source>
        <dbReference type="EMBL" id="GFH10893.1"/>
    </source>
</evidence>
<gene>
    <name evidence="2" type="ORF">HaLaN_06293</name>
</gene>
<dbReference type="Proteomes" id="UP000485058">
    <property type="component" value="Unassembled WGS sequence"/>
</dbReference>
<feature type="compositionally biased region" description="Low complexity" evidence="1">
    <location>
        <begin position="15"/>
        <end position="27"/>
    </location>
</feature>
<feature type="region of interest" description="Disordered" evidence="1">
    <location>
        <begin position="1"/>
        <end position="82"/>
    </location>
</feature>
<feature type="region of interest" description="Disordered" evidence="1">
    <location>
        <begin position="96"/>
        <end position="129"/>
    </location>
</feature>
<proteinExistence type="predicted"/>
<sequence>MERDTKPGQALAAISSSSSSSSVPGHQTSGGGQGSTPIVHFSGLSLMLLDQLPHSPPPTPRLWDPSGPSGDPVHPLSCRDQGVGGLRCPVPWRHCAAAPTQDGQDSRSRQPHRAPRHPPPPLPLSGFGTLCHALVHKPGRIRARH</sequence>
<protein>
    <submittedName>
        <fullName evidence="2">Uncharacterized protein</fullName>
    </submittedName>
</protein>
<keyword evidence="3" id="KW-1185">Reference proteome</keyword>
<evidence type="ECO:0000313" key="3">
    <source>
        <dbReference type="Proteomes" id="UP000485058"/>
    </source>
</evidence>
<dbReference type="EMBL" id="BLLF01000356">
    <property type="protein sequence ID" value="GFH10893.1"/>
    <property type="molecule type" value="Genomic_DNA"/>
</dbReference>
<organism evidence="2 3">
    <name type="scientific">Haematococcus lacustris</name>
    <name type="common">Green alga</name>
    <name type="synonym">Haematococcus pluvialis</name>
    <dbReference type="NCBI Taxonomy" id="44745"/>
    <lineage>
        <taxon>Eukaryota</taxon>
        <taxon>Viridiplantae</taxon>
        <taxon>Chlorophyta</taxon>
        <taxon>core chlorophytes</taxon>
        <taxon>Chlorophyceae</taxon>
        <taxon>CS clade</taxon>
        <taxon>Chlamydomonadales</taxon>
        <taxon>Haematococcaceae</taxon>
        <taxon>Haematococcus</taxon>
    </lineage>
</organism>
<reference evidence="2 3" key="1">
    <citation type="submission" date="2020-02" db="EMBL/GenBank/DDBJ databases">
        <title>Draft genome sequence of Haematococcus lacustris strain NIES-144.</title>
        <authorList>
            <person name="Morimoto D."/>
            <person name="Nakagawa S."/>
            <person name="Yoshida T."/>
            <person name="Sawayama S."/>
        </authorList>
    </citation>
    <scope>NUCLEOTIDE SEQUENCE [LARGE SCALE GENOMIC DNA]</scope>
    <source>
        <strain evidence="2 3">NIES-144</strain>
    </source>
</reference>
<evidence type="ECO:0000256" key="1">
    <source>
        <dbReference type="SAM" id="MobiDB-lite"/>
    </source>
</evidence>